<dbReference type="Proteomes" id="UP000066284">
    <property type="component" value="Chromosome 1"/>
</dbReference>
<dbReference type="GO" id="GO:0043565">
    <property type="term" value="F:sequence-specific DNA binding"/>
    <property type="evidence" value="ECO:0007669"/>
    <property type="project" value="InterPro"/>
</dbReference>
<evidence type="ECO:0000313" key="2">
    <source>
        <dbReference type="EMBL" id="CUQ66245.1"/>
    </source>
</evidence>
<dbReference type="Pfam" id="PF02954">
    <property type="entry name" value="HTH_8"/>
    <property type="match status" value="1"/>
</dbReference>
<sequence length="199" mass="21850">MAVPPPVLTILALTADGEIQAHLKHALRDASITVVRDAAAFQREASKHSFDAVVIESRGGLERSLALPVSVDPSRTLVIAGSRAVLKKAAKTFQLLDRHHAHSSGSHSGKHRDDSLQGYLETKMGDFVRSMRNGSAKNLYPVLISAIERPLIASALQETQGNQIQAAELLGLNRNTLRKKILDLHIPLKHTRRKTRQTR</sequence>
<dbReference type="InterPro" id="IPR050207">
    <property type="entry name" value="Trans_regulatory_Fis"/>
</dbReference>
<name>A0A0S4KQG6_9BACT</name>
<dbReference type="Gene3D" id="1.10.10.60">
    <property type="entry name" value="Homeodomain-like"/>
    <property type="match status" value="1"/>
</dbReference>
<dbReference type="PRINTS" id="PR01590">
    <property type="entry name" value="HTHFIS"/>
</dbReference>
<dbReference type="PANTHER" id="PTHR47918">
    <property type="entry name" value="DNA-BINDING PROTEIN FIS"/>
    <property type="match status" value="1"/>
</dbReference>
<accession>A0A0S4KQG6</accession>
<dbReference type="InterPro" id="IPR002197">
    <property type="entry name" value="HTH_Fis"/>
</dbReference>
<protein>
    <recommendedName>
        <fullName evidence="1">DNA binding HTH domain-containing protein</fullName>
    </recommendedName>
</protein>
<dbReference type="SUPFAM" id="SSF46689">
    <property type="entry name" value="Homeodomain-like"/>
    <property type="match status" value="1"/>
</dbReference>
<dbReference type="KEGG" id="nio:NITINOP_1270"/>
<evidence type="ECO:0000259" key="1">
    <source>
        <dbReference type="Pfam" id="PF02954"/>
    </source>
</evidence>
<dbReference type="AlphaFoldDB" id="A0A0S4KQG6"/>
<proteinExistence type="predicted"/>
<dbReference type="InterPro" id="IPR009057">
    <property type="entry name" value="Homeodomain-like_sf"/>
</dbReference>
<gene>
    <name evidence="2" type="ORF">NITINOP_1270</name>
</gene>
<dbReference type="RefSeq" id="WP_197549222.1">
    <property type="nucleotide sequence ID" value="NZ_LN885086.1"/>
</dbReference>
<dbReference type="STRING" id="1715989.NITINOP_1270"/>
<evidence type="ECO:0000313" key="3">
    <source>
        <dbReference type="Proteomes" id="UP000066284"/>
    </source>
</evidence>
<organism evidence="2 3">
    <name type="scientific">Candidatus Nitrospira inopinata</name>
    <dbReference type="NCBI Taxonomy" id="1715989"/>
    <lineage>
        <taxon>Bacteria</taxon>
        <taxon>Pseudomonadati</taxon>
        <taxon>Nitrospirota</taxon>
        <taxon>Nitrospiria</taxon>
        <taxon>Nitrospirales</taxon>
        <taxon>Nitrospiraceae</taxon>
        <taxon>Nitrospira</taxon>
    </lineage>
</organism>
<dbReference type="EMBL" id="LN885086">
    <property type="protein sequence ID" value="CUQ66245.1"/>
    <property type="molecule type" value="Genomic_DNA"/>
</dbReference>
<dbReference type="PANTHER" id="PTHR47918:SF1">
    <property type="entry name" value="DNA-BINDING PROTEIN FIS"/>
    <property type="match status" value="1"/>
</dbReference>
<feature type="domain" description="DNA binding HTH" evidence="1">
    <location>
        <begin position="146"/>
        <end position="181"/>
    </location>
</feature>
<reference evidence="3" key="1">
    <citation type="submission" date="2015-09" db="EMBL/GenBank/DDBJ databases">
        <authorList>
            <person name="Daims H."/>
        </authorList>
    </citation>
    <scope>NUCLEOTIDE SEQUENCE [LARGE SCALE GENOMIC DNA]</scope>
</reference>
<keyword evidence="3" id="KW-1185">Reference proteome</keyword>